<feature type="compositionally biased region" description="Low complexity" evidence="5">
    <location>
        <begin position="297"/>
        <end position="313"/>
    </location>
</feature>
<dbReference type="InterPro" id="IPR032308">
    <property type="entry name" value="TDBD"/>
</dbReference>
<dbReference type="PANTHER" id="PTHR31413:SF15">
    <property type="entry name" value="NINJA-FAMILY PROTEIN"/>
    <property type="match status" value="1"/>
</dbReference>
<proteinExistence type="inferred from homology"/>
<feature type="compositionally biased region" description="Polar residues" evidence="5">
    <location>
        <begin position="284"/>
        <end position="296"/>
    </location>
</feature>
<organism evidence="7 8">
    <name type="scientific">Rehmannia glutinosa</name>
    <name type="common">Chinese foxglove</name>
    <dbReference type="NCBI Taxonomy" id="99300"/>
    <lineage>
        <taxon>Eukaryota</taxon>
        <taxon>Viridiplantae</taxon>
        <taxon>Streptophyta</taxon>
        <taxon>Embryophyta</taxon>
        <taxon>Tracheophyta</taxon>
        <taxon>Spermatophyta</taxon>
        <taxon>Magnoliopsida</taxon>
        <taxon>eudicotyledons</taxon>
        <taxon>Gunneridae</taxon>
        <taxon>Pentapetalae</taxon>
        <taxon>asterids</taxon>
        <taxon>lamiids</taxon>
        <taxon>Lamiales</taxon>
        <taxon>Orobanchaceae</taxon>
        <taxon>Rehmannieae</taxon>
        <taxon>Rehmannia</taxon>
    </lineage>
</organism>
<evidence type="ECO:0000256" key="1">
    <source>
        <dbReference type="ARBA" id="ARBA00004123"/>
    </source>
</evidence>
<evidence type="ECO:0000256" key="4">
    <source>
        <dbReference type="RuleBase" id="RU369029"/>
    </source>
</evidence>
<evidence type="ECO:0000256" key="2">
    <source>
        <dbReference type="ARBA" id="ARBA00006081"/>
    </source>
</evidence>
<dbReference type="EMBL" id="JABTTQ020000012">
    <property type="protein sequence ID" value="KAK6145126.1"/>
    <property type="molecule type" value="Genomic_DNA"/>
</dbReference>
<evidence type="ECO:0000256" key="5">
    <source>
        <dbReference type="SAM" id="MobiDB-lite"/>
    </source>
</evidence>
<feature type="domain" description="Tify" evidence="6">
    <location>
        <begin position="450"/>
        <end position="484"/>
    </location>
</feature>
<sequence>MGVHWKKWAMESGCRKGSLRSLVVIQCIRRATLRELEQGLVVHKNTAWSCARTGACEQCSSTTFREGFTWPARVAPGGPTLFSSPKRACIERAGSNAVSDFENGCESVDLQRKREIQALRRQEARKKREAKLKKSRKVGFVEDKIYLEAQKFQARVEDRGIREKDAFLEETGRKKDKNSPTEVANNDLNLSLFTENKIPSQQIKRDYLLHPKVRYIAPGNYGFACSSGVPSWVHNVGEGKKNEGNVFGAVAYRNGSLSMDCDSEHSNGNGINERGNWKAVPNRSLEQSSSAVSDYQSTSHKGGSSSDTGSHSSPFRPRHYRCISRNAFDHHPGNNNFSTEPDQSLRGMPERSTKVAASFSNPHSSWSVFSNKPKPDTCFDRINNACSTSNNPASPPLKETTGDGLSDKPIEPPTQGLNFVSRMPCVSTTGNGPNGKTITGFLYKYTKAEVSIICVCHRSLFSPAGFVEHAGGIDISHPLRHITITITYENIDITKQSNTTREHQTGDTLQGYAA</sequence>
<feature type="region of interest" description="Disordered" evidence="5">
    <location>
        <begin position="263"/>
        <end position="366"/>
    </location>
</feature>
<protein>
    <recommendedName>
        <fullName evidence="4">Ninja-family protein</fullName>
    </recommendedName>
    <alternativeName>
        <fullName evidence="4">ABI-binding protein</fullName>
    </alternativeName>
</protein>
<keyword evidence="8" id="KW-1185">Reference proteome</keyword>
<dbReference type="Pfam" id="PF16135">
    <property type="entry name" value="TDBD"/>
    <property type="match status" value="1"/>
</dbReference>
<dbReference type="Proteomes" id="UP001318860">
    <property type="component" value="Unassembled WGS sequence"/>
</dbReference>
<comment type="subcellular location">
    <subcellularLocation>
        <location evidence="1 4">Nucleus</location>
    </subcellularLocation>
</comment>
<comment type="similarity">
    <text evidence="2 4">Belongs to the Ninja family.</text>
</comment>
<dbReference type="PANTHER" id="PTHR31413">
    <property type="entry name" value="AFP HOMOLOG 2"/>
    <property type="match status" value="1"/>
</dbReference>
<evidence type="ECO:0000259" key="6">
    <source>
        <dbReference type="Pfam" id="PF16135"/>
    </source>
</evidence>
<evidence type="ECO:0000256" key="3">
    <source>
        <dbReference type="ARBA" id="ARBA00023242"/>
    </source>
</evidence>
<evidence type="ECO:0000313" key="8">
    <source>
        <dbReference type="Proteomes" id="UP001318860"/>
    </source>
</evidence>
<accession>A0ABR0WEU6</accession>
<keyword evidence="3 4" id="KW-0539">Nucleus</keyword>
<feature type="region of interest" description="Disordered" evidence="5">
    <location>
        <begin position="387"/>
        <end position="409"/>
    </location>
</feature>
<comment type="caution">
    <text evidence="7">The sequence shown here is derived from an EMBL/GenBank/DDBJ whole genome shotgun (WGS) entry which is preliminary data.</text>
</comment>
<evidence type="ECO:0000313" key="7">
    <source>
        <dbReference type="EMBL" id="KAK6145126.1"/>
    </source>
</evidence>
<name>A0ABR0WEU6_REHGL</name>
<gene>
    <name evidence="7" type="ORF">DH2020_021946</name>
</gene>
<feature type="compositionally biased region" description="Polar residues" evidence="5">
    <location>
        <begin position="333"/>
        <end position="342"/>
    </location>
</feature>
<dbReference type="InterPro" id="IPR031307">
    <property type="entry name" value="Ninja_fam"/>
</dbReference>
<comment type="function">
    <text evidence="4">Acts as a negative regulator of abscisic acid (ABA) response.</text>
</comment>
<reference evidence="7 8" key="1">
    <citation type="journal article" date="2021" name="Comput. Struct. Biotechnol. J.">
        <title>De novo genome assembly of the potent medicinal plant Rehmannia glutinosa using nanopore technology.</title>
        <authorList>
            <person name="Ma L."/>
            <person name="Dong C."/>
            <person name="Song C."/>
            <person name="Wang X."/>
            <person name="Zheng X."/>
            <person name="Niu Y."/>
            <person name="Chen S."/>
            <person name="Feng W."/>
        </authorList>
    </citation>
    <scope>NUCLEOTIDE SEQUENCE [LARGE SCALE GENOMIC DNA]</scope>
    <source>
        <strain evidence="7">DH-2019</strain>
    </source>
</reference>